<keyword evidence="1" id="KW-1133">Transmembrane helix</keyword>
<dbReference type="AlphaFoldDB" id="A0A370S0I4"/>
<evidence type="ECO:0008006" key="4">
    <source>
        <dbReference type="Google" id="ProtNLM"/>
    </source>
</evidence>
<name>A0A370S0I4_PSEJE</name>
<sequence>MKKDWVIFAGCIGLFASGFIFARLLAQFGYLPAIFFKWEDKLDIGTIFNIVAAIATALAAYAAFRSADTALSAAKDSRAFARIQTYTSHQQQFDRLLDECQAEMGVAFFRRIELYDKIFPTNRYSEKPFTSYAEAALARRWANRYDQLSGLVESDVAPDDEGIRRWIVGCVSLANDMNFTFKEPSEGQIWFDDSVYSFFDHNPAKPLYNLAETVHRLARFGLIDISPKRVFKRHQPIFLAAYNDFYQRIKDGLTRHSIR</sequence>
<keyword evidence="1" id="KW-0472">Membrane</keyword>
<accession>A0A370S0I4</accession>
<dbReference type="RefSeq" id="WP_115148478.1">
    <property type="nucleotide sequence ID" value="NZ_QRAV01000031.1"/>
</dbReference>
<proteinExistence type="predicted"/>
<protein>
    <recommendedName>
        <fullName evidence="4">DUF4760 domain-containing protein</fullName>
    </recommendedName>
</protein>
<dbReference type="Proteomes" id="UP000255365">
    <property type="component" value="Unassembled WGS sequence"/>
</dbReference>
<evidence type="ECO:0000313" key="3">
    <source>
        <dbReference type="Proteomes" id="UP000255365"/>
    </source>
</evidence>
<feature type="transmembrane region" description="Helical" evidence="1">
    <location>
        <begin position="6"/>
        <end position="26"/>
    </location>
</feature>
<evidence type="ECO:0000256" key="1">
    <source>
        <dbReference type="SAM" id="Phobius"/>
    </source>
</evidence>
<reference evidence="2 3" key="1">
    <citation type="submission" date="2018-07" db="EMBL/GenBank/DDBJ databases">
        <title>Genome sequencing of rice bacterial endophytes.</title>
        <authorList>
            <person name="Venturi V."/>
        </authorList>
    </citation>
    <scope>NUCLEOTIDE SEQUENCE [LARGE SCALE GENOMIC DNA]</scope>
    <source>
        <strain evidence="2 3">E2333</strain>
    </source>
</reference>
<evidence type="ECO:0000313" key="2">
    <source>
        <dbReference type="EMBL" id="RDL12912.1"/>
    </source>
</evidence>
<feature type="transmembrane region" description="Helical" evidence="1">
    <location>
        <begin position="47"/>
        <end position="64"/>
    </location>
</feature>
<dbReference type="EMBL" id="QRAV01000031">
    <property type="protein sequence ID" value="RDL12912.1"/>
    <property type="molecule type" value="Genomic_DNA"/>
</dbReference>
<comment type="caution">
    <text evidence="2">The sequence shown here is derived from an EMBL/GenBank/DDBJ whole genome shotgun (WGS) entry which is preliminary data.</text>
</comment>
<organism evidence="2 3">
    <name type="scientific">Pseudomonas jessenii</name>
    <dbReference type="NCBI Taxonomy" id="77298"/>
    <lineage>
        <taxon>Bacteria</taxon>
        <taxon>Pseudomonadati</taxon>
        <taxon>Pseudomonadota</taxon>
        <taxon>Gammaproteobacteria</taxon>
        <taxon>Pseudomonadales</taxon>
        <taxon>Pseudomonadaceae</taxon>
        <taxon>Pseudomonas</taxon>
    </lineage>
</organism>
<keyword evidence="1" id="KW-0812">Transmembrane</keyword>
<gene>
    <name evidence="2" type="ORF">DEU51_1317</name>
</gene>